<sequence length="247" mass="26788">MPDKSFERPSVDRALIWARPERSAKGPAPARSRNEIAAAAVALADAHGIEAVSMRKLAATLTIGAASLYSYVLSKDELHDLMVDWVEGADAPLPPLTGDWRADLTDLAHRIRRTIHRHPWLTSLAAGRPSFGPNSLASIEHGLAAMDALDLSIDDKLVTSEALHSFVRGFVTRELAEEQALQRGGLTAEAWGRAARPYMESIIEGGLYPRFAHVVRDAQLPHEPDSRALIFSTALNRVLNGLIAGAP</sequence>
<evidence type="ECO:0000256" key="1">
    <source>
        <dbReference type="ARBA" id="ARBA00023015"/>
    </source>
</evidence>
<dbReference type="GO" id="GO:0003700">
    <property type="term" value="F:DNA-binding transcription factor activity"/>
    <property type="evidence" value="ECO:0007669"/>
    <property type="project" value="TreeGrafter"/>
</dbReference>
<dbReference type="Pfam" id="PF02909">
    <property type="entry name" value="TetR_C_1"/>
    <property type="match status" value="1"/>
</dbReference>
<dbReference type="InterPro" id="IPR050109">
    <property type="entry name" value="HTH-type_TetR-like_transc_reg"/>
</dbReference>
<dbReference type="Gene3D" id="1.10.357.10">
    <property type="entry name" value="Tetracycline Repressor, domain 2"/>
    <property type="match status" value="1"/>
</dbReference>
<keyword evidence="2 4" id="KW-0238">DNA-binding</keyword>
<protein>
    <submittedName>
        <fullName evidence="6">TetR family transcriptional regulator</fullName>
    </submittedName>
</protein>
<dbReference type="SUPFAM" id="SSF48498">
    <property type="entry name" value="Tetracyclin repressor-like, C-terminal domain"/>
    <property type="match status" value="1"/>
</dbReference>
<dbReference type="InterPro" id="IPR001647">
    <property type="entry name" value="HTH_TetR"/>
</dbReference>
<dbReference type="Pfam" id="PF00440">
    <property type="entry name" value="TetR_N"/>
    <property type="match status" value="1"/>
</dbReference>
<dbReference type="EMBL" id="BMGP01000006">
    <property type="protein sequence ID" value="GGF37830.1"/>
    <property type="molecule type" value="Genomic_DNA"/>
</dbReference>
<dbReference type="InterPro" id="IPR023772">
    <property type="entry name" value="DNA-bd_HTH_TetR-type_CS"/>
</dbReference>
<dbReference type="InterPro" id="IPR009057">
    <property type="entry name" value="Homeodomain-like_sf"/>
</dbReference>
<organism evidence="6 7">
    <name type="scientific">Subtercola lobariae</name>
    <dbReference type="NCBI Taxonomy" id="1588641"/>
    <lineage>
        <taxon>Bacteria</taxon>
        <taxon>Bacillati</taxon>
        <taxon>Actinomycetota</taxon>
        <taxon>Actinomycetes</taxon>
        <taxon>Micrococcales</taxon>
        <taxon>Microbacteriaceae</taxon>
        <taxon>Subtercola</taxon>
    </lineage>
</organism>
<dbReference type="InterPro" id="IPR004111">
    <property type="entry name" value="Repressor_TetR_C"/>
</dbReference>
<dbReference type="AlphaFoldDB" id="A0A917BD41"/>
<evidence type="ECO:0000256" key="2">
    <source>
        <dbReference type="ARBA" id="ARBA00023125"/>
    </source>
</evidence>
<keyword evidence="7" id="KW-1185">Reference proteome</keyword>
<reference evidence="6 7" key="1">
    <citation type="journal article" date="2014" name="Int. J. Syst. Evol. Microbiol.">
        <title>Complete genome sequence of Corynebacterium casei LMG S-19264T (=DSM 44701T), isolated from a smear-ripened cheese.</title>
        <authorList>
            <consortium name="US DOE Joint Genome Institute (JGI-PGF)"/>
            <person name="Walter F."/>
            <person name="Albersmeier A."/>
            <person name="Kalinowski J."/>
            <person name="Ruckert C."/>
        </authorList>
    </citation>
    <scope>NUCLEOTIDE SEQUENCE [LARGE SCALE GENOMIC DNA]</scope>
    <source>
        <strain evidence="6 7">CGMCC 1.12976</strain>
    </source>
</reference>
<accession>A0A917BD41</accession>
<keyword evidence="1" id="KW-0805">Transcription regulation</keyword>
<gene>
    <name evidence="6" type="ORF">GCM10011399_33490</name>
</gene>
<dbReference type="GO" id="GO:0045892">
    <property type="term" value="P:negative regulation of DNA-templated transcription"/>
    <property type="evidence" value="ECO:0007669"/>
    <property type="project" value="InterPro"/>
</dbReference>
<dbReference type="InterPro" id="IPR036271">
    <property type="entry name" value="Tet_transcr_reg_TetR-rel_C_sf"/>
</dbReference>
<comment type="caution">
    <text evidence="6">The sequence shown here is derived from an EMBL/GenBank/DDBJ whole genome shotgun (WGS) entry which is preliminary data.</text>
</comment>
<keyword evidence="3" id="KW-0804">Transcription</keyword>
<dbReference type="PANTHER" id="PTHR30055:SF151">
    <property type="entry name" value="TRANSCRIPTIONAL REGULATORY PROTEIN"/>
    <property type="match status" value="1"/>
</dbReference>
<evidence type="ECO:0000256" key="3">
    <source>
        <dbReference type="ARBA" id="ARBA00023163"/>
    </source>
</evidence>
<dbReference type="Gene3D" id="1.10.10.60">
    <property type="entry name" value="Homeodomain-like"/>
    <property type="match status" value="1"/>
</dbReference>
<dbReference type="Proteomes" id="UP000598775">
    <property type="component" value="Unassembled WGS sequence"/>
</dbReference>
<proteinExistence type="predicted"/>
<name>A0A917BD41_9MICO</name>
<feature type="domain" description="HTH tetR-type" evidence="5">
    <location>
        <begin position="30"/>
        <end position="90"/>
    </location>
</feature>
<dbReference type="GO" id="GO:0000976">
    <property type="term" value="F:transcription cis-regulatory region binding"/>
    <property type="evidence" value="ECO:0007669"/>
    <property type="project" value="TreeGrafter"/>
</dbReference>
<evidence type="ECO:0000256" key="4">
    <source>
        <dbReference type="PROSITE-ProRule" id="PRU00335"/>
    </source>
</evidence>
<evidence type="ECO:0000313" key="6">
    <source>
        <dbReference type="EMBL" id="GGF37830.1"/>
    </source>
</evidence>
<dbReference type="PROSITE" id="PS50977">
    <property type="entry name" value="HTH_TETR_2"/>
    <property type="match status" value="1"/>
</dbReference>
<feature type="DNA-binding region" description="H-T-H motif" evidence="4">
    <location>
        <begin position="53"/>
        <end position="72"/>
    </location>
</feature>
<dbReference type="SUPFAM" id="SSF46689">
    <property type="entry name" value="Homeodomain-like"/>
    <property type="match status" value="1"/>
</dbReference>
<dbReference type="PROSITE" id="PS01081">
    <property type="entry name" value="HTH_TETR_1"/>
    <property type="match status" value="1"/>
</dbReference>
<dbReference type="PANTHER" id="PTHR30055">
    <property type="entry name" value="HTH-TYPE TRANSCRIPTIONAL REGULATOR RUTR"/>
    <property type="match status" value="1"/>
</dbReference>
<dbReference type="RefSeq" id="WP_188680324.1">
    <property type="nucleotide sequence ID" value="NZ_BMGP01000006.1"/>
</dbReference>
<evidence type="ECO:0000259" key="5">
    <source>
        <dbReference type="PROSITE" id="PS50977"/>
    </source>
</evidence>
<evidence type="ECO:0000313" key="7">
    <source>
        <dbReference type="Proteomes" id="UP000598775"/>
    </source>
</evidence>